<evidence type="ECO:0000313" key="2">
    <source>
        <dbReference type="Proteomes" id="UP000276133"/>
    </source>
</evidence>
<evidence type="ECO:0000313" key="1">
    <source>
        <dbReference type="EMBL" id="RNA39371.1"/>
    </source>
</evidence>
<accession>A0A3M7SU52</accession>
<keyword evidence="2" id="KW-1185">Reference proteome</keyword>
<proteinExistence type="predicted"/>
<reference evidence="1 2" key="1">
    <citation type="journal article" date="2018" name="Sci. Rep.">
        <title>Genomic signatures of local adaptation to the degree of environmental predictability in rotifers.</title>
        <authorList>
            <person name="Franch-Gras L."/>
            <person name="Hahn C."/>
            <person name="Garcia-Roger E.M."/>
            <person name="Carmona M.J."/>
            <person name="Serra M."/>
            <person name="Gomez A."/>
        </authorList>
    </citation>
    <scope>NUCLEOTIDE SEQUENCE [LARGE SCALE GENOMIC DNA]</scope>
    <source>
        <strain evidence="1">HYR1</strain>
    </source>
</reference>
<protein>
    <submittedName>
        <fullName evidence="1">Uncharacterized protein</fullName>
    </submittedName>
</protein>
<dbReference type="Proteomes" id="UP000276133">
    <property type="component" value="Unassembled WGS sequence"/>
</dbReference>
<dbReference type="AlphaFoldDB" id="A0A3M7SU52"/>
<name>A0A3M7SU52_BRAPC</name>
<sequence length="111" mass="13128">RILIVKNGEFVSRLNLVFYLADYTLVFDVAYSRFTSRLLDFVHASISLYTCSKRTKHYSTQMDTVLRDSGTKYQRNEAFNWLKYLHVSSPLYVKQFWTINSKSLINSLRDL</sequence>
<feature type="non-terminal residue" evidence="1">
    <location>
        <position position="1"/>
    </location>
</feature>
<dbReference type="EMBL" id="REGN01000753">
    <property type="protein sequence ID" value="RNA39371.1"/>
    <property type="molecule type" value="Genomic_DNA"/>
</dbReference>
<organism evidence="1 2">
    <name type="scientific">Brachionus plicatilis</name>
    <name type="common">Marine rotifer</name>
    <name type="synonym">Brachionus muelleri</name>
    <dbReference type="NCBI Taxonomy" id="10195"/>
    <lineage>
        <taxon>Eukaryota</taxon>
        <taxon>Metazoa</taxon>
        <taxon>Spiralia</taxon>
        <taxon>Gnathifera</taxon>
        <taxon>Rotifera</taxon>
        <taxon>Eurotatoria</taxon>
        <taxon>Monogononta</taxon>
        <taxon>Pseudotrocha</taxon>
        <taxon>Ploima</taxon>
        <taxon>Brachionidae</taxon>
        <taxon>Brachionus</taxon>
    </lineage>
</organism>
<gene>
    <name evidence="1" type="ORF">BpHYR1_021431</name>
</gene>
<comment type="caution">
    <text evidence="1">The sequence shown here is derived from an EMBL/GenBank/DDBJ whole genome shotgun (WGS) entry which is preliminary data.</text>
</comment>